<organism evidence="2">
    <name type="scientific">marine sediment metagenome</name>
    <dbReference type="NCBI Taxonomy" id="412755"/>
    <lineage>
        <taxon>unclassified sequences</taxon>
        <taxon>metagenomes</taxon>
        <taxon>ecological metagenomes</taxon>
    </lineage>
</organism>
<keyword evidence="1" id="KW-0472">Membrane</keyword>
<dbReference type="EMBL" id="BARV01046197">
    <property type="protein sequence ID" value="GAI63846.1"/>
    <property type="molecule type" value="Genomic_DNA"/>
</dbReference>
<accession>X1R9Z1</accession>
<dbReference type="AlphaFoldDB" id="X1R9Z1"/>
<proteinExistence type="predicted"/>
<protein>
    <submittedName>
        <fullName evidence="2">Uncharacterized protein</fullName>
    </submittedName>
</protein>
<name>X1R9Z1_9ZZZZ</name>
<evidence type="ECO:0000313" key="2">
    <source>
        <dbReference type="EMBL" id="GAI63846.1"/>
    </source>
</evidence>
<sequence length="34" mass="3976">LVLFRIPYVGWVFRIAAFVFGFGALLVCMWLEIK</sequence>
<feature type="non-terminal residue" evidence="2">
    <location>
        <position position="34"/>
    </location>
</feature>
<gene>
    <name evidence="2" type="ORF">S06H3_67091</name>
</gene>
<keyword evidence="1" id="KW-1133">Transmembrane helix</keyword>
<comment type="caution">
    <text evidence="2">The sequence shown here is derived from an EMBL/GenBank/DDBJ whole genome shotgun (WGS) entry which is preliminary data.</text>
</comment>
<keyword evidence="1" id="KW-0812">Transmembrane</keyword>
<feature type="non-terminal residue" evidence="2">
    <location>
        <position position="1"/>
    </location>
</feature>
<reference evidence="2" key="1">
    <citation type="journal article" date="2014" name="Front. Microbiol.">
        <title>High frequency of phylogenetically diverse reductive dehalogenase-homologous genes in deep subseafloor sedimentary metagenomes.</title>
        <authorList>
            <person name="Kawai M."/>
            <person name="Futagami T."/>
            <person name="Toyoda A."/>
            <person name="Takaki Y."/>
            <person name="Nishi S."/>
            <person name="Hori S."/>
            <person name="Arai W."/>
            <person name="Tsubouchi T."/>
            <person name="Morono Y."/>
            <person name="Uchiyama I."/>
            <person name="Ito T."/>
            <person name="Fujiyama A."/>
            <person name="Inagaki F."/>
            <person name="Takami H."/>
        </authorList>
    </citation>
    <scope>NUCLEOTIDE SEQUENCE</scope>
    <source>
        <strain evidence="2">Expedition CK06-06</strain>
    </source>
</reference>
<feature type="transmembrane region" description="Helical" evidence="1">
    <location>
        <begin position="12"/>
        <end position="31"/>
    </location>
</feature>
<evidence type="ECO:0000256" key="1">
    <source>
        <dbReference type="SAM" id="Phobius"/>
    </source>
</evidence>